<dbReference type="InterPro" id="IPR003661">
    <property type="entry name" value="HisK_dim/P_dom"/>
</dbReference>
<dbReference type="PROSITE" id="PS50109">
    <property type="entry name" value="HIS_KIN"/>
    <property type="match status" value="1"/>
</dbReference>
<dbReference type="Gene3D" id="6.10.340.10">
    <property type="match status" value="1"/>
</dbReference>
<gene>
    <name evidence="14" type="ORF">HT585_24910</name>
</gene>
<name>A0A7Y6QAJ0_9HYPH</name>
<dbReference type="SUPFAM" id="SSF47384">
    <property type="entry name" value="Homodimeric domain of signal transducing histidine kinase"/>
    <property type="match status" value="1"/>
</dbReference>
<comment type="catalytic activity">
    <reaction evidence="1">
        <text>ATP + protein L-histidine = ADP + protein N-phospho-L-histidine.</text>
        <dbReference type="EC" id="2.7.13.3"/>
    </reaction>
</comment>
<dbReference type="AlphaFoldDB" id="A0A7Y6QAJ0"/>
<evidence type="ECO:0000256" key="2">
    <source>
        <dbReference type="ARBA" id="ARBA00004370"/>
    </source>
</evidence>
<evidence type="ECO:0000256" key="5">
    <source>
        <dbReference type="ARBA" id="ARBA00022679"/>
    </source>
</evidence>
<dbReference type="SMART" id="SM00387">
    <property type="entry name" value="HATPase_c"/>
    <property type="match status" value="1"/>
</dbReference>
<dbReference type="GO" id="GO:0000155">
    <property type="term" value="F:phosphorelay sensor kinase activity"/>
    <property type="evidence" value="ECO:0007669"/>
    <property type="project" value="InterPro"/>
</dbReference>
<evidence type="ECO:0000256" key="9">
    <source>
        <dbReference type="ARBA" id="ARBA00023012"/>
    </source>
</evidence>
<dbReference type="InterPro" id="IPR003660">
    <property type="entry name" value="HAMP_dom"/>
</dbReference>
<dbReference type="SMART" id="SM00304">
    <property type="entry name" value="HAMP"/>
    <property type="match status" value="1"/>
</dbReference>
<dbReference type="RefSeq" id="WP_176355494.1">
    <property type="nucleotide sequence ID" value="NZ_JABWDU010000008.1"/>
</dbReference>
<evidence type="ECO:0000313" key="14">
    <source>
        <dbReference type="EMBL" id="NVD42113.1"/>
    </source>
</evidence>
<evidence type="ECO:0000313" key="15">
    <source>
        <dbReference type="Proteomes" id="UP000520198"/>
    </source>
</evidence>
<dbReference type="SUPFAM" id="SSF158472">
    <property type="entry name" value="HAMP domain-like"/>
    <property type="match status" value="1"/>
</dbReference>
<reference evidence="14 15" key="1">
    <citation type="submission" date="2020-06" db="EMBL/GenBank/DDBJ databases">
        <authorList>
            <person name="Grouzdev D.S."/>
        </authorList>
    </citation>
    <scope>NUCLEOTIDE SEQUENCE [LARGE SCALE GENOMIC DNA]</scope>
    <source>
        <strain evidence="14 15">HO-A22</strain>
    </source>
</reference>
<feature type="domain" description="Histidine kinase" evidence="12">
    <location>
        <begin position="174"/>
        <end position="388"/>
    </location>
</feature>
<dbReference type="PANTHER" id="PTHR45436">
    <property type="entry name" value="SENSOR HISTIDINE KINASE YKOH"/>
    <property type="match status" value="1"/>
</dbReference>
<evidence type="ECO:0000259" key="12">
    <source>
        <dbReference type="PROSITE" id="PS50109"/>
    </source>
</evidence>
<organism evidence="14 15">
    <name type="scientific">Ensifer oleiphilus</name>
    <dbReference type="NCBI Taxonomy" id="2742698"/>
    <lineage>
        <taxon>Bacteria</taxon>
        <taxon>Pseudomonadati</taxon>
        <taxon>Pseudomonadota</taxon>
        <taxon>Alphaproteobacteria</taxon>
        <taxon>Hyphomicrobiales</taxon>
        <taxon>Rhizobiaceae</taxon>
        <taxon>Sinorhizobium/Ensifer group</taxon>
        <taxon>Ensifer</taxon>
    </lineage>
</organism>
<dbReference type="CDD" id="cd00082">
    <property type="entry name" value="HisKA"/>
    <property type="match status" value="1"/>
</dbReference>
<dbReference type="InterPro" id="IPR050428">
    <property type="entry name" value="TCS_sensor_his_kinase"/>
</dbReference>
<feature type="transmembrane region" description="Helical" evidence="11">
    <location>
        <begin position="12"/>
        <end position="33"/>
    </location>
</feature>
<dbReference type="InterPro" id="IPR004358">
    <property type="entry name" value="Sig_transdc_His_kin-like_C"/>
</dbReference>
<keyword evidence="5" id="KW-0808">Transferase</keyword>
<evidence type="ECO:0000256" key="1">
    <source>
        <dbReference type="ARBA" id="ARBA00000085"/>
    </source>
</evidence>
<dbReference type="Gene3D" id="1.10.287.130">
    <property type="match status" value="1"/>
</dbReference>
<keyword evidence="9" id="KW-0902">Two-component regulatory system</keyword>
<accession>A0A7Y6QAJ0</accession>
<feature type="domain" description="HAMP" evidence="13">
    <location>
        <begin position="112"/>
        <end position="166"/>
    </location>
</feature>
<evidence type="ECO:0000256" key="4">
    <source>
        <dbReference type="ARBA" id="ARBA00022553"/>
    </source>
</evidence>
<evidence type="ECO:0000259" key="13">
    <source>
        <dbReference type="PROSITE" id="PS50885"/>
    </source>
</evidence>
<evidence type="ECO:0000256" key="11">
    <source>
        <dbReference type="SAM" id="Phobius"/>
    </source>
</evidence>
<dbReference type="InterPro" id="IPR036890">
    <property type="entry name" value="HATPase_C_sf"/>
</dbReference>
<proteinExistence type="predicted"/>
<dbReference type="Pfam" id="PF00512">
    <property type="entry name" value="HisKA"/>
    <property type="match status" value="1"/>
</dbReference>
<dbReference type="Pfam" id="PF00672">
    <property type="entry name" value="HAMP"/>
    <property type="match status" value="1"/>
</dbReference>
<comment type="subcellular location">
    <subcellularLocation>
        <location evidence="2">Membrane</location>
    </subcellularLocation>
</comment>
<evidence type="ECO:0000256" key="8">
    <source>
        <dbReference type="ARBA" id="ARBA00022989"/>
    </source>
</evidence>
<keyword evidence="15" id="KW-1185">Reference proteome</keyword>
<dbReference type="PROSITE" id="PS50885">
    <property type="entry name" value="HAMP"/>
    <property type="match status" value="1"/>
</dbReference>
<dbReference type="Pfam" id="PF02518">
    <property type="entry name" value="HATPase_c"/>
    <property type="match status" value="1"/>
</dbReference>
<dbReference type="InterPro" id="IPR005467">
    <property type="entry name" value="His_kinase_dom"/>
</dbReference>
<keyword evidence="10 11" id="KW-0472">Membrane</keyword>
<evidence type="ECO:0000256" key="3">
    <source>
        <dbReference type="ARBA" id="ARBA00012438"/>
    </source>
</evidence>
<keyword evidence="7" id="KW-0418">Kinase</keyword>
<evidence type="ECO:0000256" key="7">
    <source>
        <dbReference type="ARBA" id="ARBA00022777"/>
    </source>
</evidence>
<keyword evidence="8 11" id="KW-1133">Transmembrane helix</keyword>
<dbReference type="PANTHER" id="PTHR45436:SF5">
    <property type="entry name" value="SENSOR HISTIDINE KINASE TRCS"/>
    <property type="match status" value="1"/>
</dbReference>
<dbReference type="SUPFAM" id="SSF55874">
    <property type="entry name" value="ATPase domain of HSP90 chaperone/DNA topoisomerase II/histidine kinase"/>
    <property type="match status" value="1"/>
</dbReference>
<dbReference type="InterPro" id="IPR036097">
    <property type="entry name" value="HisK_dim/P_sf"/>
</dbReference>
<evidence type="ECO:0000256" key="6">
    <source>
        <dbReference type="ARBA" id="ARBA00022692"/>
    </source>
</evidence>
<dbReference type="PRINTS" id="PR00344">
    <property type="entry name" value="BCTRLSENSOR"/>
</dbReference>
<keyword evidence="6 11" id="KW-0812">Transmembrane</keyword>
<evidence type="ECO:0000256" key="10">
    <source>
        <dbReference type="ARBA" id="ARBA00023136"/>
    </source>
</evidence>
<sequence>MKIRMSRMPLSLLTAMTTAILLVVSVCIVYFGVSWMESDLEQRLLDELPPGAAQAYNDINAGRMPQDGHLRALVNNIPRIQEWGEREVDISIITFGAIAAATCSLIGYWLARKISRPLELLAQATEDLRAGDFAVRVGSVRKGAKEVATLMKTFDELAAELESMESRLRFNTMAVAHELRTPLTILQGNLQGMADGVFPLEQERVRQLLVQVEGLSALVEDLRTLSLAAGQKLVTQRGAVDLAAEATQVLGASRTILASAGLSLEVALAPALVSGDSQRLRQALLALVENACRYASSGGVLRCETGARGADEAFIRVLDRGPGLPDDVSTHSIDLFWRGDASRSRATGGTGLGLSVVQAIAKAHGGRLEFAARPGGGAMITIMLPRESAA</sequence>
<dbReference type="InterPro" id="IPR003594">
    <property type="entry name" value="HATPase_dom"/>
</dbReference>
<comment type="caution">
    <text evidence="14">The sequence shown here is derived from an EMBL/GenBank/DDBJ whole genome shotgun (WGS) entry which is preliminary data.</text>
</comment>
<protein>
    <recommendedName>
        <fullName evidence="3">histidine kinase</fullName>
        <ecNumber evidence="3">2.7.13.3</ecNumber>
    </recommendedName>
</protein>
<dbReference type="Proteomes" id="UP000520198">
    <property type="component" value="Unassembled WGS sequence"/>
</dbReference>
<keyword evidence="4" id="KW-0597">Phosphoprotein</keyword>
<dbReference type="SMART" id="SM00388">
    <property type="entry name" value="HisKA"/>
    <property type="match status" value="1"/>
</dbReference>
<dbReference type="EC" id="2.7.13.3" evidence="3"/>
<dbReference type="CDD" id="cd06225">
    <property type="entry name" value="HAMP"/>
    <property type="match status" value="1"/>
</dbReference>
<dbReference type="Gene3D" id="3.30.565.10">
    <property type="entry name" value="Histidine kinase-like ATPase, C-terminal domain"/>
    <property type="match status" value="1"/>
</dbReference>
<dbReference type="GO" id="GO:0005886">
    <property type="term" value="C:plasma membrane"/>
    <property type="evidence" value="ECO:0007669"/>
    <property type="project" value="TreeGrafter"/>
</dbReference>
<dbReference type="EMBL" id="JABWDU010000008">
    <property type="protein sequence ID" value="NVD42113.1"/>
    <property type="molecule type" value="Genomic_DNA"/>
</dbReference>